<comment type="caution">
    <text evidence="7">The sequence shown here is derived from an EMBL/GenBank/DDBJ whole genome shotgun (WGS) entry which is preliminary data.</text>
</comment>
<organism evidence="7 8">
    <name type="scientific">Penicillium olsonii</name>
    <dbReference type="NCBI Taxonomy" id="99116"/>
    <lineage>
        <taxon>Eukaryota</taxon>
        <taxon>Fungi</taxon>
        <taxon>Dikarya</taxon>
        <taxon>Ascomycota</taxon>
        <taxon>Pezizomycotina</taxon>
        <taxon>Eurotiomycetes</taxon>
        <taxon>Eurotiomycetidae</taxon>
        <taxon>Eurotiales</taxon>
        <taxon>Aspergillaceae</taxon>
        <taxon>Penicillium</taxon>
    </lineage>
</organism>
<dbReference type="EMBL" id="CAJVOS010000027">
    <property type="protein sequence ID" value="CAG8122015.1"/>
    <property type="molecule type" value="Genomic_DNA"/>
</dbReference>
<dbReference type="PANTHER" id="PTHR24409:SF356">
    <property type="entry name" value="C2H2 FINGER DOMAIN TRANSCRIPTION FACTOR (EUROFUNG)"/>
    <property type="match status" value="1"/>
</dbReference>
<dbReference type="GO" id="GO:0008270">
    <property type="term" value="F:zinc ion binding"/>
    <property type="evidence" value="ECO:0007669"/>
    <property type="project" value="UniProtKB-KW"/>
</dbReference>
<keyword evidence="3 5" id="KW-0863">Zinc-finger</keyword>
<evidence type="ECO:0000256" key="2">
    <source>
        <dbReference type="ARBA" id="ARBA00022737"/>
    </source>
</evidence>
<keyword evidence="1" id="KW-0479">Metal-binding</keyword>
<dbReference type="GO" id="GO:0000977">
    <property type="term" value="F:RNA polymerase II transcription regulatory region sequence-specific DNA binding"/>
    <property type="evidence" value="ECO:0007669"/>
    <property type="project" value="TreeGrafter"/>
</dbReference>
<protein>
    <recommendedName>
        <fullName evidence="6">C2H2-type domain-containing protein</fullName>
    </recommendedName>
</protein>
<dbReference type="SMART" id="SM00355">
    <property type="entry name" value="ZnF_C2H2"/>
    <property type="match status" value="5"/>
</dbReference>
<dbReference type="InterPro" id="IPR036236">
    <property type="entry name" value="Znf_C2H2_sf"/>
</dbReference>
<dbReference type="GO" id="GO:0005634">
    <property type="term" value="C:nucleus"/>
    <property type="evidence" value="ECO:0007669"/>
    <property type="project" value="TreeGrafter"/>
</dbReference>
<evidence type="ECO:0000313" key="8">
    <source>
        <dbReference type="Proteomes" id="UP001153618"/>
    </source>
</evidence>
<accession>A0A9W4MWC2</accession>
<reference evidence="7" key="1">
    <citation type="submission" date="2021-07" db="EMBL/GenBank/DDBJ databases">
        <authorList>
            <person name="Branca A.L. A."/>
        </authorList>
    </citation>
    <scope>NUCLEOTIDE SEQUENCE</scope>
</reference>
<sequence>MPPTLPLKCRACEAVFPTEDLRARHETETEHFRYRFPCFMCPRVFESHEDAAAHMDATGHFQFRCKKCGEHFEKKEALVMHLRSPVHRALVHKCQYCPSVFGTPSAVIHHVESNCCENATGFNVESIYQIMKNLDKEEVFTIPVVQPSGNTNIEFKMIGKWFHCTHCPARFKREIGLVAHLQSPVHRPRQYHCFNAPNRCGKTFLTLASLFNHLESESCGIYNFDDVEEVYGIIKKAVADNRRLSFVDLAV</sequence>
<dbReference type="GO" id="GO:0000981">
    <property type="term" value="F:DNA-binding transcription factor activity, RNA polymerase II-specific"/>
    <property type="evidence" value="ECO:0007669"/>
    <property type="project" value="TreeGrafter"/>
</dbReference>
<feature type="domain" description="C2H2-type" evidence="6">
    <location>
        <begin position="162"/>
        <end position="191"/>
    </location>
</feature>
<feature type="domain" description="C2H2-type" evidence="6">
    <location>
        <begin position="63"/>
        <end position="87"/>
    </location>
</feature>
<evidence type="ECO:0000313" key="7">
    <source>
        <dbReference type="EMBL" id="CAG8122015.1"/>
    </source>
</evidence>
<evidence type="ECO:0000256" key="5">
    <source>
        <dbReference type="PROSITE-ProRule" id="PRU00042"/>
    </source>
</evidence>
<evidence type="ECO:0000256" key="4">
    <source>
        <dbReference type="ARBA" id="ARBA00022833"/>
    </source>
</evidence>
<dbReference type="PROSITE" id="PS50157">
    <property type="entry name" value="ZINC_FINGER_C2H2_2"/>
    <property type="match status" value="2"/>
</dbReference>
<dbReference type="SUPFAM" id="SSF57667">
    <property type="entry name" value="beta-beta-alpha zinc fingers"/>
    <property type="match status" value="1"/>
</dbReference>
<evidence type="ECO:0000259" key="6">
    <source>
        <dbReference type="PROSITE" id="PS50157"/>
    </source>
</evidence>
<dbReference type="Proteomes" id="UP001153618">
    <property type="component" value="Unassembled WGS sequence"/>
</dbReference>
<dbReference type="OrthoDB" id="6077919at2759"/>
<dbReference type="PROSITE" id="PS00028">
    <property type="entry name" value="ZINC_FINGER_C2H2_1"/>
    <property type="match status" value="3"/>
</dbReference>
<keyword evidence="4" id="KW-0862">Zinc</keyword>
<evidence type="ECO:0000256" key="3">
    <source>
        <dbReference type="ARBA" id="ARBA00022771"/>
    </source>
</evidence>
<gene>
    <name evidence="7" type="ORF">POLS_LOCUS5258</name>
</gene>
<dbReference type="Gene3D" id="3.30.160.60">
    <property type="entry name" value="Classic Zinc Finger"/>
    <property type="match status" value="2"/>
</dbReference>
<proteinExistence type="predicted"/>
<dbReference type="Pfam" id="PF00096">
    <property type="entry name" value="zf-C2H2"/>
    <property type="match status" value="1"/>
</dbReference>
<keyword evidence="8" id="KW-1185">Reference proteome</keyword>
<dbReference type="PANTHER" id="PTHR24409">
    <property type="entry name" value="ZINC FINGER PROTEIN 142"/>
    <property type="match status" value="1"/>
</dbReference>
<dbReference type="Pfam" id="PF12874">
    <property type="entry name" value="zf-met"/>
    <property type="match status" value="1"/>
</dbReference>
<dbReference type="InterPro" id="IPR013087">
    <property type="entry name" value="Znf_C2H2_type"/>
</dbReference>
<name>A0A9W4MWC2_PENOL</name>
<keyword evidence="2" id="KW-0677">Repeat</keyword>
<dbReference type="AlphaFoldDB" id="A0A9W4MWC2"/>
<evidence type="ECO:0000256" key="1">
    <source>
        <dbReference type="ARBA" id="ARBA00022723"/>
    </source>
</evidence>